<organism evidence="1 2">
    <name type="scientific">Reticulomyxa filosa</name>
    <dbReference type="NCBI Taxonomy" id="46433"/>
    <lineage>
        <taxon>Eukaryota</taxon>
        <taxon>Sar</taxon>
        <taxon>Rhizaria</taxon>
        <taxon>Retaria</taxon>
        <taxon>Foraminifera</taxon>
        <taxon>Monothalamids</taxon>
        <taxon>Reticulomyxidae</taxon>
        <taxon>Reticulomyxa</taxon>
    </lineage>
</organism>
<dbReference type="AlphaFoldDB" id="X6LHT8"/>
<name>X6LHT8_RETFI</name>
<feature type="non-terminal residue" evidence="1">
    <location>
        <position position="1"/>
    </location>
</feature>
<keyword evidence="2" id="KW-1185">Reference proteome</keyword>
<dbReference type="EMBL" id="ASPP01039715">
    <property type="protein sequence ID" value="ETO00901.1"/>
    <property type="molecule type" value="Genomic_DNA"/>
</dbReference>
<proteinExistence type="predicted"/>
<evidence type="ECO:0000313" key="1">
    <source>
        <dbReference type="EMBL" id="ETO00901.1"/>
    </source>
</evidence>
<protein>
    <submittedName>
        <fullName evidence="1">Uncharacterized protein</fullName>
    </submittedName>
</protein>
<gene>
    <name evidence="1" type="ORF">RFI_36539</name>
</gene>
<comment type="caution">
    <text evidence="1">The sequence shown here is derived from an EMBL/GenBank/DDBJ whole genome shotgun (WGS) entry which is preliminary data.</text>
</comment>
<sequence>EEAFSKSLLEECISSMILFLKVKMTTQRTLVRMSQSKHILKNVQEYLRMVGEVTIDKENLDYLNHHETFYMCEMTDNLQYWMIVVEKESFVVCCENGGLPSHNTLSSLQFFKITHHNIASICLSTATLMMGPQILKPQKKNHTLFFELKKKKLNSMKGTFHYGKSVGTVDESDDRYLEKFCDSIIFSKEKGNIVLEKVRL</sequence>
<accession>X6LHT8</accession>
<reference evidence="1 2" key="1">
    <citation type="journal article" date="2013" name="Curr. Biol.">
        <title>The Genome of the Foraminiferan Reticulomyxa filosa.</title>
        <authorList>
            <person name="Glockner G."/>
            <person name="Hulsmann N."/>
            <person name="Schleicher M."/>
            <person name="Noegel A.A."/>
            <person name="Eichinger L."/>
            <person name="Gallinger C."/>
            <person name="Pawlowski J."/>
            <person name="Sierra R."/>
            <person name="Euteneuer U."/>
            <person name="Pillet L."/>
            <person name="Moustafa A."/>
            <person name="Platzer M."/>
            <person name="Groth M."/>
            <person name="Szafranski K."/>
            <person name="Schliwa M."/>
        </authorList>
    </citation>
    <scope>NUCLEOTIDE SEQUENCE [LARGE SCALE GENOMIC DNA]</scope>
</reference>
<dbReference type="Proteomes" id="UP000023152">
    <property type="component" value="Unassembled WGS sequence"/>
</dbReference>
<evidence type="ECO:0000313" key="2">
    <source>
        <dbReference type="Proteomes" id="UP000023152"/>
    </source>
</evidence>